<protein>
    <submittedName>
        <fullName evidence="5">Uncharacterized protein</fullName>
    </submittedName>
</protein>
<dbReference type="PANTHER" id="PTHR23024">
    <property type="entry name" value="ARYLACETAMIDE DEACETYLASE"/>
    <property type="match status" value="1"/>
</dbReference>
<keyword evidence="2" id="KW-1133">Transmembrane helix</keyword>
<feature type="transmembrane region" description="Helical" evidence="2">
    <location>
        <begin position="6"/>
        <end position="27"/>
    </location>
</feature>
<keyword evidence="6" id="KW-1185">Reference proteome</keyword>
<evidence type="ECO:0000256" key="2">
    <source>
        <dbReference type="SAM" id="Phobius"/>
    </source>
</evidence>
<evidence type="ECO:0000256" key="1">
    <source>
        <dbReference type="ARBA" id="ARBA00010515"/>
    </source>
</evidence>
<evidence type="ECO:0000313" key="5">
    <source>
        <dbReference type="EMBL" id="KAK2999452.1"/>
    </source>
</evidence>
<dbReference type="InterPro" id="IPR013094">
    <property type="entry name" value="AB_hydrolase_3"/>
</dbReference>
<gene>
    <name evidence="5" type="ORF">RJ639_024225</name>
</gene>
<comment type="caution">
    <text evidence="5">The sequence shown here is derived from an EMBL/GenBank/DDBJ whole genome shotgun (WGS) entry which is preliminary data.</text>
</comment>
<dbReference type="SUPFAM" id="SSF53474">
    <property type="entry name" value="alpha/beta-Hydrolases"/>
    <property type="match status" value="1"/>
</dbReference>
<evidence type="ECO:0000259" key="4">
    <source>
        <dbReference type="Pfam" id="PF07859"/>
    </source>
</evidence>
<dbReference type="InterPro" id="IPR050466">
    <property type="entry name" value="Carboxylest/Gibb_receptor"/>
</dbReference>
<evidence type="ECO:0000259" key="3">
    <source>
        <dbReference type="Pfam" id="PF00195"/>
    </source>
</evidence>
<sequence>MYNIQFVGSVIFLSACINVPVIIIVLYNEHVPTQSDLHANGLNYVRINGSGSFQDGRVECYPESPYIEPALNPGTGVEAKDVMISSEPDIKAQVFMPKITRPKEKLPLVLHYHVVPVDYRLAPENLLPIFYEDSWASMQWVAAHFDGEGLEPWGQPKSKSKITHLVFYTTSDVDMLGADY</sequence>
<dbReference type="GO" id="GO:0016787">
    <property type="term" value="F:hydrolase activity"/>
    <property type="evidence" value="ECO:0007669"/>
    <property type="project" value="InterPro"/>
</dbReference>
<feature type="domain" description="Chalcone/stilbene synthase N-terminal" evidence="3">
    <location>
        <begin position="149"/>
        <end position="180"/>
    </location>
</feature>
<accession>A0AA88V0R8</accession>
<dbReference type="Pfam" id="PF07859">
    <property type="entry name" value="Abhydrolase_3"/>
    <property type="match status" value="1"/>
</dbReference>
<keyword evidence="2" id="KW-0812">Transmembrane</keyword>
<dbReference type="Gene3D" id="3.40.50.1820">
    <property type="entry name" value="alpha/beta hydrolase"/>
    <property type="match status" value="1"/>
</dbReference>
<comment type="similarity">
    <text evidence="1">Belongs to the 'GDXG' lipolytic enzyme family.</text>
</comment>
<dbReference type="Pfam" id="PF00195">
    <property type="entry name" value="Chal_sti_synt_N"/>
    <property type="match status" value="1"/>
</dbReference>
<organism evidence="5 6">
    <name type="scientific">Escallonia herrerae</name>
    <dbReference type="NCBI Taxonomy" id="1293975"/>
    <lineage>
        <taxon>Eukaryota</taxon>
        <taxon>Viridiplantae</taxon>
        <taxon>Streptophyta</taxon>
        <taxon>Embryophyta</taxon>
        <taxon>Tracheophyta</taxon>
        <taxon>Spermatophyta</taxon>
        <taxon>Magnoliopsida</taxon>
        <taxon>eudicotyledons</taxon>
        <taxon>Gunneridae</taxon>
        <taxon>Pentapetalae</taxon>
        <taxon>asterids</taxon>
        <taxon>campanulids</taxon>
        <taxon>Escalloniales</taxon>
        <taxon>Escalloniaceae</taxon>
        <taxon>Escallonia</taxon>
    </lineage>
</organism>
<dbReference type="PANTHER" id="PTHR23024:SF589">
    <property type="entry name" value="CARBOXYLESTERASE 17-RELATED"/>
    <property type="match status" value="1"/>
</dbReference>
<feature type="domain" description="Alpha/beta hydrolase fold-3" evidence="4">
    <location>
        <begin position="111"/>
        <end position="145"/>
    </location>
</feature>
<reference evidence="5" key="1">
    <citation type="submission" date="2022-12" db="EMBL/GenBank/DDBJ databases">
        <title>Draft genome assemblies for two species of Escallonia (Escalloniales).</title>
        <authorList>
            <person name="Chanderbali A."/>
            <person name="Dervinis C."/>
            <person name="Anghel I."/>
            <person name="Soltis D."/>
            <person name="Soltis P."/>
            <person name="Zapata F."/>
        </authorList>
    </citation>
    <scope>NUCLEOTIDE SEQUENCE</scope>
    <source>
        <strain evidence="5">UCBG64.0493</strain>
        <tissue evidence="5">Leaf</tissue>
    </source>
</reference>
<dbReference type="InterPro" id="IPR001099">
    <property type="entry name" value="Chalcone/stilbene_synt_N"/>
</dbReference>
<evidence type="ECO:0000313" key="6">
    <source>
        <dbReference type="Proteomes" id="UP001188597"/>
    </source>
</evidence>
<keyword evidence="2" id="KW-0472">Membrane</keyword>
<dbReference type="Proteomes" id="UP001188597">
    <property type="component" value="Unassembled WGS sequence"/>
</dbReference>
<name>A0AA88V0R8_9ASTE</name>
<dbReference type="AlphaFoldDB" id="A0AA88V0R8"/>
<dbReference type="EMBL" id="JAVXUP010003279">
    <property type="protein sequence ID" value="KAK2999452.1"/>
    <property type="molecule type" value="Genomic_DNA"/>
</dbReference>
<proteinExistence type="inferred from homology"/>
<dbReference type="InterPro" id="IPR029058">
    <property type="entry name" value="AB_hydrolase_fold"/>
</dbReference>